<reference evidence="4 5" key="1">
    <citation type="journal article" date="2007" name="Int. J. Syst. Evol. Microbiol.">
        <title>Marixanthomonas ophiurae gen. nov., sp. nov., a marine bacterium of the family Flavobacteriaceae isolated from a deep-sea brittle star.</title>
        <authorList>
            <person name="Romanenko L.A."/>
            <person name="Uchino M."/>
            <person name="Frolova G.M."/>
            <person name="Mikhailov V.V."/>
        </authorList>
    </citation>
    <scope>NUCLEOTIDE SEQUENCE [LARGE SCALE GENOMIC DNA]</scope>
    <source>
        <strain evidence="4 5">KMM 3046</strain>
    </source>
</reference>
<dbReference type="SMART" id="SM00042">
    <property type="entry name" value="CUB"/>
    <property type="match status" value="1"/>
</dbReference>
<evidence type="ECO:0000259" key="3">
    <source>
        <dbReference type="PROSITE" id="PS50853"/>
    </source>
</evidence>
<dbReference type="EMBL" id="QVID01000001">
    <property type="protein sequence ID" value="RFN60117.1"/>
    <property type="molecule type" value="Genomic_DNA"/>
</dbReference>
<dbReference type="Gene3D" id="2.60.120.290">
    <property type="entry name" value="Spermadhesin, CUB domain"/>
    <property type="match status" value="1"/>
</dbReference>
<keyword evidence="1" id="KW-0732">Signal</keyword>
<accession>A0A3E1QDD1</accession>
<name>A0A3E1QDD1_9FLAO</name>
<feature type="domain" description="Fibronectin type-III" evidence="3">
    <location>
        <begin position="957"/>
        <end position="1052"/>
    </location>
</feature>
<dbReference type="InterPro" id="IPR013783">
    <property type="entry name" value="Ig-like_fold"/>
</dbReference>
<dbReference type="SUPFAM" id="SSF49265">
    <property type="entry name" value="Fibronectin type III"/>
    <property type="match status" value="1"/>
</dbReference>
<dbReference type="NCBIfam" id="TIGR04183">
    <property type="entry name" value="Por_Secre_tail"/>
    <property type="match status" value="1"/>
</dbReference>
<dbReference type="InterPro" id="IPR035914">
    <property type="entry name" value="Sperma_CUB_dom_sf"/>
</dbReference>
<organism evidence="4 5">
    <name type="scientific">Marixanthomonas ophiurae</name>
    <dbReference type="NCBI Taxonomy" id="387659"/>
    <lineage>
        <taxon>Bacteria</taxon>
        <taxon>Pseudomonadati</taxon>
        <taxon>Bacteroidota</taxon>
        <taxon>Flavobacteriia</taxon>
        <taxon>Flavobacteriales</taxon>
        <taxon>Flavobacteriaceae</taxon>
        <taxon>Marixanthomonas</taxon>
    </lineage>
</organism>
<evidence type="ECO:0000313" key="5">
    <source>
        <dbReference type="Proteomes" id="UP000261082"/>
    </source>
</evidence>
<evidence type="ECO:0000256" key="1">
    <source>
        <dbReference type="ARBA" id="ARBA00022729"/>
    </source>
</evidence>
<dbReference type="InterPro" id="IPR000859">
    <property type="entry name" value="CUB_dom"/>
</dbReference>
<keyword evidence="5" id="KW-1185">Reference proteome</keyword>
<comment type="caution">
    <text evidence="4">The sequence shown here is derived from an EMBL/GenBank/DDBJ whole genome shotgun (WGS) entry which is preliminary data.</text>
</comment>
<dbReference type="Pfam" id="PF18962">
    <property type="entry name" value="Por_Secre_tail"/>
    <property type="match status" value="1"/>
</dbReference>
<protein>
    <submittedName>
        <fullName evidence="4">T9SS C-terminal target domain-containing protein</fullName>
    </submittedName>
</protein>
<dbReference type="SUPFAM" id="SSF49854">
    <property type="entry name" value="Spermadhesin, CUB domain"/>
    <property type="match status" value="1"/>
</dbReference>
<gene>
    <name evidence="4" type="ORF">DZ858_08755</name>
</gene>
<dbReference type="PROSITE" id="PS50853">
    <property type="entry name" value="FN3"/>
    <property type="match status" value="1"/>
</dbReference>
<dbReference type="Gene3D" id="2.60.40.10">
    <property type="entry name" value="Immunoglobulins"/>
    <property type="match status" value="1"/>
</dbReference>
<dbReference type="Proteomes" id="UP000261082">
    <property type="component" value="Unassembled WGS sequence"/>
</dbReference>
<proteinExistence type="predicted"/>
<dbReference type="InterPro" id="IPR003961">
    <property type="entry name" value="FN3_dom"/>
</dbReference>
<evidence type="ECO:0000313" key="4">
    <source>
        <dbReference type="EMBL" id="RFN60117.1"/>
    </source>
</evidence>
<keyword evidence="2" id="KW-1015">Disulfide bond</keyword>
<evidence type="ECO:0000256" key="2">
    <source>
        <dbReference type="ARBA" id="ARBA00023157"/>
    </source>
</evidence>
<dbReference type="InterPro" id="IPR036116">
    <property type="entry name" value="FN3_sf"/>
</dbReference>
<dbReference type="InterPro" id="IPR026444">
    <property type="entry name" value="Secre_tail"/>
</dbReference>
<dbReference type="CDD" id="cd00041">
    <property type="entry name" value="CUB"/>
    <property type="match status" value="1"/>
</dbReference>
<dbReference type="SUPFAM" id="SSF63825">
    <property type="entry name" value="YWTD domain"/>
    <property type="match status" value="1"/>
</dbReference>
<sequence length="1389" mass="144858">MNAQTDKSSINDLLNRYSQLETQSGSISEHFTKEEQRMLRTYFMNQQPARAANGVEGVSLDNSEEARQLITSEAQQIAHKYQSIPLFEPSANKDSSEEARKISVSLENRANAKQQNPLFVTSRALTINYEMPPGTRNFSDFVATESTQTINLPEGTASVVTGQRNPSAVIAYSDRTVFEGDYSGTLVNEDFAGGPGATAIQLCGDIVSSDGGGCFPAGELEDGFNITASNDGPDNGVIYIGAGAIGNTSTLMGANSFADFTLLNFAPDGAYAIGADLFVDSVSNAEIRVYDTAGVLVETFTITNTPNTENFVGIISDDPIGHVEYEAEADAGELFGNFVFGTDANGGGGGGTACSQEHPYAAGTYAGVGSSIDSDFKTAVDIQVAMGEDFTLESIEVPFLTFAPEDAPVAANVVYYEDDGGLPGAMIGSETVVPTVLSSAPWINPIAFEFFTSLPITPFTFEGDASSDTTYWVEISMGTATNQPTVFWEGTLDTPVEGEPAAQFDGTLGTWSVPDPLQETIYTFDGNCEPMGGGGVACSEEHPYAAGTYAGVGSSVDSDFKTAVDIDVAMGEDFTLEAIEVPFLTFAPEDPPTTANVVYYEDAGGLPGAMIGSETVVPTVLSSAPWINPIAFEFFTSLPITPFTFEGDASSDTTYWVEISMGTATNQPTVFWEGTLDTPVEGEPAAQFDGTLGTWSVPDPLQETIYTFDGTCTPMGGGGPGPLTTVYGVNNANQDLIGFGTATPGDTEVFGTSLVTANFENAGAIDPANPTTGYVLDNGGDFYSFDVTTGIYTSLGNIPGDWVGMEYNLATGDLYAIAGTDLYTIDPAGLSATLVGSLGLATGALPVALAIDGAGVGYTYDIVDDSLYSVDLATGTATLVGPIGFDANFGQGMAYDPTTDVVYMAAFNGGAFAAEWRSVDTTTGSTTLIGAIVTDDPDPQVAWASVGETLPPPACPEPLNLAVTVVGPTSADLSWDAEPNASSGYIWYVFDQGANPATDTPVETGTTPSGTTTATATALSGGLSYDFYVVADCSGDGLSKFAGPITFATPPACGGKFYDNGGLDGDYANDSDDTVTINPENSGELVTVTFTSFDVEEAWDALYVYDGPDTTFPLIDSGNPATNSGFPAGGYYGTTPPGPFTSSDASGALTFVFLSDGSVPRPGWEADVVCAIPPPPNDMIANSIDVDEIGFPYTDPAVQMQVATTEDGNPTGCNIDGANGVWYNFVPNGDGDVTASITSPAGASVVTFFEASDENASETDLTLVNQGTNQCLPGTSTTINTTAGQAYYVFVVNTGGPTDITIDGTNLGTEDNAIEGFSYYPNPADSSLTLRAIDTIENVAIYSILGQKVIDQTIGNVSTELNISALSTGTYIMKVSVNGEIGTYKVIKR</sequence>
<dbReference type="SMART" id="SM00060">
    <property type="entry name" value="FN3"/>
    <property type="match status" value="1"/>
</dbReference>